<keyword evidence="5 7" id="KW-0472">Membrane</keyword>
<keyword evidence="10" id="KW-0378">Hydrolase</keyword>
<evidence type="ECO:0000259" key="8">
    <source>
        <dbReference type="Pfam" id="PF02687"/>
    </source>
</evidence>
<dbReference type="GO" id="GO:0005886">
    <property type="term" value="C:plasma membrane"/>
    <property type="evidence" value="ECO:0007669"/>
    <property type="project" value="UniProtKB-SubCell"/>
</dbReference>
<accession>A0A1V4SKD9</accession>
<evidence type="ECO:0000256" key="3">
    <source>
        <dbReference type="ARBA" id="ARBA00022692"/>
    </source>
</evidence>
<keyword evidence="10" id="KW-0067">ATP-binding</keyword>
<dbReference type="RefSeq" id="WP_080064115.1">
    <property type="nucleotide sequence ID" value="NZ_MZGX01000009.1"/>
</dbReference>
<dbReference type="InterPro" id="IPR003838">
    <property type="entry name" value="ABC3_permease_C"/>
</dbReference>
<proteinExistence type="inferred from homology"/>
<evidence type="ECO:0000313" key="11">
    <source>
        <dbReference type="Proteomes" id="UP000191554"/>
    </source>
</evidence>
<reference evidence="10 11" key="1">
    <citation type="submission" date="2017-03" db="EMBL/GenBank/DDBJ databases">
        <title>Genome sequence of Clostridium hungatei DSM 14427.</title>
        <authorList>
            <person name="Poehlein A."/>
            <person name="Daniel R."/>
        </authorList>
    </citation>
    <scope>NUCLEOTIDE SEQUENCE [LARGE SCALE GENOMIC DNA]</scope>
    <source>
        <strain evidence="10 11">DSM 14427</strain>
    </source>
</reference>
<dbReference type="STRING" id="48256.CLHUN_16680"/>
<dbReference type="EMBL" id="MZGX01000009">
    <property type="protein sequence ID" value="OPX44369.1"/>
    <property type="molecule type" value="Genomic_DNA"/>
</dbReference>
<dbReference type="EC" id="3.6.3.-" evidence="10"/>
<feature type="domain" description="ABC3 transporter permease C-terminal" evidence="8">
    <location>
        <begin position="255"/>
        <end position="374"/>
    </location>
</feature>
<feature type="transmembrane region" description="Helical" evidence="7">
    <location>
        <begin position="251"/>
        <end position="272"/>
    </location>
</feature>
<comment type="similarity">
    <text evidence="6">Belongs to the ABC-4 integral membrane protein family.</text>
</comment>
<name>A0A1V4SKD9_RUMHU</name>
<keyword evidence="3 7" id="KW-0812">Transmembrane</keyword>
<feature type="transmembrane region" description="Helical" evidence="7">
    <location>
        <begin position="800"/>
        <end position="820"/>
    </location>
</feature>
<evidence type="ECO:0000256" key="1">
    <source>
        <dbReference type="ARBA" id="ARBA00004651"/>
    </source>
</evidence>
<gene>
    <name evidence="10" type="primary">macB_3</name>
    <name evidence="10" type="ORF">CLHUN_16680</name>
</gene>
<evidence type="ECO:0000259" key="9">
    <source>
        <dbReference type="Pfam" id="PF12704"/>
    </source>
</evidence>
<protein>
    <submittedName>
        <fullName evidence="10">Macrolide export ATP-binding/permease protein MacB</fullName>
        <ecNumber evidence="10">3.6.3.-</ecNumber>
    </submittedName>
</protein>
<dbReference type="PANTHER" id="PTHR30572:SF4">
    <property type="entry name" value="ABC TRANSPORTER PERMEASE YTRF"/>
    <property type="match status" value="1"/>
</dbReference>
<feature type="transmembrane region" description="Helical" evidence="7">
    <location>
        <begin position="709"/>
        <end position="736"/>
    </location>
</feature>
<feature type="transmembrane region" description="Helical" evidence="7">
    <location>
        <begin position="419"/>
        <end position="436"/>
    </location>
</feature>
<dbReference type="GO" id="GO:0022857">
    <property type="term" value="F:transmembrane transporter activity"/>
    <property type="evidence" value="ECO:0007669"/>
    <property type="project" value="TreeGrafter"/>
</dbReference>
<feature type="transmembrane region" description="Helical" evidence="7">
    <location>
        <begin position="20"/>
        <end position="41"/>
    </location>
</feature>
<feature type="transmembrane region" description="Helical" evidence="7">
    <location>
        <begin position="304"/>
        <end position="330"/>
    </location>
</feature>
<sequence length="838" mass="93107">MKNYSALTVRYLKKHPGRTVLTLIGIIVSIAMFTAIGSIYYSGINSEIERVKDETGNYEIMFYDADREQARVLSANAEIKNGGLVKEQGSFLIESSLLTDSLRKVNIKAYDSAAFKDIFRVRLVEGRFPENSSEIVVDKKFYAVLKDKKLDKALEGRLKSKQGVEDRAEYKVVGSYESQEITNTALSFLDIGSSDNTKTYSYFVNLKQASGKPELAVKIAQANKVKANGNTRLLYLIGDGPDETRNNQMEVVFGIIAAFVVICTAVVIYNAFNISVMERIKHFGILRSIGATKAQIRKLVFKEALVMSAISIPIGIICGFAGIMLTFNVFMDGFLGVFKIGFYPQVIAIAALLGLVTVFFSAFFPARTASRVSPIDAIRGTMVVKGDRVKRRGGFLAKLFFRFEGQVAYKNIKRSRKRFYVTCLSLMISLVMYVFFSNFIDILFESTELASGMIRVEAAFMKQQKAGSPYLSDELAKQLESTEGVREVFELNYCKIPFLLDKDKVSNKFRESLKLKGTQEFQGQYIIDETQLIGYDRNSVELLNKLNSTNINYDDFNNNHGVIIVNKAGGLTENKKRFYDGFTTYKKGDVIQVPVLDEAFITGQDYDRLKRLAGGKETMTLKVAGVIDYESISGSVIYDGYGMIVSSENFTGLTGIKGLSIIAANFTSPEAAGKNYEKFNILADENKADYTDIGHEKEKVDAVAGQMKVLVYGFIGLIIVISTVNIINTVTINLLVKKREYATFKAIGMTKGQFRKLVLLEGALFGMIACIAGLPVAYLLTYFGILQNNPVGNIGYSMAIWPYLYGGIGIIAITLAAAVIPLRKLNDMNIVESLRIEE</sequence>
<dbReference type="OrthoDB" id="9793166at2"/>
<keyword evidence="11" id="KW-1185">Reference proteome</keyword>
<keyword evidence="4 7" id="KW-1133">Transmembrane helix</keyword>
<evidence type="ECO:0000313" key="10">
    <source>
        <dbReference type="EMBL" id="OPX44369.1"/>
    </source>
</evidence>
<evidence type="ECO:0000256" key="5">
    <source>
        <dbReference type="ARBA" id="ARBA00023136"/>
    </source>
</evidence>
<feature type="domain" description="ABC3 transporter permease C-terminal" evidence="8">
    <location>
        <begin position="714"/>
        <end position="829"/>
    </location>
</feature>
<evidence type="ECO:0000256" key="4">
    <source>
        <dbReference type="ARBA" id="ARBA00022989"/>
    </source>
</evidence>
<dbReference type="AlphaFoldDB" id="A0A1V4SKD9"/>
<keyword evidence="2" id="KW-1003">Cell membrane</keyword>
<evidence type="ECO:0000256" key="2">
    <source>
        <dbReference type="ARBA" id="ARBA00022475"/>
    </source>
</evidence>
<evidence type="ECO:0000256" key="7">
    <source>
        <dbReference type="SAM" id="Phobius"/>
    </source>
</evidence>
<dbReference type="GO" id="GO:0016787">
    <property type="term" value="F:hydrolase activity"/>
    <property type="evidence" value="ECO:0007669"/>
    <property type="project" value="UniProtKB-KW"/>
</dbReference>
<dbReference type="Proteomes" id="UP000191554">
    <property type="component" value="Unassembled WGS sequence"/>
</dbReference>
<feature type="transmembrane region" description="Helical" evidence="7">
    <location>
        <begin position="342"/>
        <end position="364"/>
    </location>
</feature>
<dbReference type="Pfam" id="PF12704">
    <property type="entry name" value="MacB_PCD"/>
    <property type="match status" value="1"/>
</dbReference>
<organism evidence="10 11">
    <name type="scientific">Ruminiclostridium hungatei</name>
    <name type="common">Clostridium hungatei</name>
    <dbReference type="NCBI Taxonomy" id="48256"/>
    <lineage>
        <taxon>Bacteria</taxon>
        <taxon>Bacillati</taxon>
        <taxon>Bacillota</taxon>
        <taxon>Clostridia</taxon>
        <taxon>Eubacteriales</taxon>
        <taxon>Oscillospiraceae</taxon>
        <taxon>Ruminiclostridium</taxon>
    </lineage>
</organism>
<dbReference type="InterPro" id="IPR025857">
    <property type="entry name" value="MacB_PCD"/>
</dbReference>
<comment type="caution">
    <text evidence="10">The sequence shown here is derived from an EMBL/GenBank/DDBJ whole genome shotgun (WGS) entry which is preliminary data.</text>
</comment>
<keyword evidence="10" id="KW-0547">Nucleotide-binding</keyword>
<comment type="subcellular location">
    <subcellularLocation>
        <location evidence="1">Cell membrane</location>
        <topology evidence="1">Multi-pass membrane protein</topology>
    </subcellularLocation>
</comment>
<feature type="transmembrane region" description="Helical" evidence="7">
    <location>
        <begin position="757"/>
        <end position="780"/>
    </location>
</feature>
<dbReference type="PANTHER" id="PTHR30572">
    <property type="entry name" value="MEMBRANE COMPONENT OF TRANSPORTER-RELATED"/>
    <property type="match status" value="1"/>
</dbReference>
<feature type="domain" description="MacB-like periplasmic core" evidence="9">
    <location>
        <begin position="19"/>
        <end position="190"/>
    </location>
</feature>
<dbReference type="InterPro" id="IPR050250">
    <property type="entry name" value="Macrolide_Exporter_MacB"/>
</dbReference>
<dbReference type="Pfam" id="PF02687">
    <property type="entry name" value="FtsX"/>
    <property type="match status" value="2"/>
</dbReference>
<evidence type="ECO:0000256" key="6">
    <source>
        <dbReference type="ARBA" id="ARBA00038076"/>
    </source>
</evidence>
<dbReference type="GO" id="GO:0005524">
    <property type="term" value="F:ATP binding"/>
    <property type="evidence" value="ECO:0007669"/>
    <property type="project" value="UniProtKB-KW"/>
</dbReference>